<dbReference type="Pfam" id="PF03732">
    <property type="entry name" value="Retrotrans_gag"/>
    <property type="match status" value="1"/>
</dbReference>
<evidence type="ECO:0000313" key="5">
    <source>
        <dbReference type="Proteomes" id="UP001341281"/>
    </source>
</evidence>
<evidence type="ECO:0000256" key="2">
    <source>
        <dbReference type="SAM" id="MobiDB-lite"/>
    </source>
</evidence>
<dbReference type="Proteomes" id="UP001341281">
    <property type="component" value="Chromosome 06"/>
</dbReference>
<dbReference type="InterPro" id="IPR021109">
    <property type="entry name" value="Peptidase_aspartic_dom_sf"/>
</dbReference>
<feature type="compositionally biased region" description="Basic and acidic residues" evidence="2">
    <location>
        <begin position="435"/>
        <end position="452"/>
    </location>
</feature>
<accession>A0AAQ3TWK7</accession>
<sequence length="643" mass="70548">MAEKTICEFSILSSNNILTGPSVTVGDGFELKPGVIHMVQASPFCGLASEDANSHLQQFLEICSTFTIKGATTDAVRLRLFPFSLIGKVKQWFYLNRNNLATWEACSNAFLEKYFPLGKTSSLRNRISSFKQLADESVAEAWQRLQEYIAACPHHGMEQWLIIQNFFHGLHRSAQEHLDAAAGGSFLSLSVAAVRTLIEKMASNQGWREERANNKPRGVHHIDGSDMPAAKMDLLLKKLEGAPEAVTVQALDSRMTCEHCGNTGHKGNSCPENGSEDVNFINNNGFSNGPRPQPGWNSRPNLPFAGQGMSSSSSQQFTKNSFDQKAVNDSIGKKFHANDRVLETLSNQLETLNSAMKNQLSFNKMLEAQIAQLAAALPSPTSGKLPGQPEAPPKEHINAVTTRGGRSTQDPPHPRVAGKEQGKQAAPEEEDEVDREPPPVKEAPKSAPHEFYDSTVLPFPQRQKKASVDDQFGKFVEVIKKLYVNIPLLDAMQDILNNQKPLPSTEVVHLTEECSAAILNLPPEKKKDPGNPSISCSIGTQNFDQALCDLGASVSVMPKLADQSIRYPVGIAEDVSVKIRNFIVPVDFVVLDMEADTKTPLIFGRPFLSTAEANIDVGAGKVHLNINGRRETFAFKPKVEQCR</sequence>
<name>A0AAQ3TWK7_PASNO</name>
<dbReference type="InterPro" id="IPR001878">
    <property type="entry name" value="Znf_CCHC"/>
</dbReference>
<feature type="compositionally biased region" description="Polar residues" evidence="2">
    <location>
        <begin position="401"/>
        <end position="410"/>
    </location>
</feature>
<dbReference type="PANTHER" id="PTHR33067">
    <property type="entry name" value="RNA-DIRECTED DNA POLYMERASE-RELATED"/>
    <property type="match status" value="1"/>
</dbReference>
<protein>
    <recommendedName>
        <fullName evidence="3">CCHC-type domain-containing protein</fullName>
    </recommendedName>
</protein>
<dbReference type="CDD" id="cd00303">
    <property type="entry name" value="retropepsin_like"/>
    <property type="match status" value="1"/>
</dbReference>
<gene>
    <name evidence="4" type="ORF">U9M48_028314</name>
</gene>
<dbReference type="PANTHER" id="PTHR33067:SF32">
    <property type="entry name" value="ASPARTIC PEPTIDASE DDI1-TYPE DOMAIN-CONTAINING PROTEIN"/>
    <property type="match status" value="1"/>
</dbReference>
<evidence type="ECO:0000313" key="4">
    <source>
        <dbReference type="EMBL" id="WVZ80873.1"/>
    </source>
</evidence>
<evidence type="ECO:0000256" key="1">
    <source>
        <dbReference type="PROSITE-ProRule" id="PRU00047"/>
    </source>
</evidence>
<reference evidence="4 5" key="1">
    <citation type="submission" date="2024-02" db="EMBL/GenBank/DDBJ databases">
        <title>High-quality chromosome-scale genome assembly of Pensacola bahiagrass (Paspalum notatum Flugge var. saurae).</title>
        <authorList>
            <person name="Vega J.M."/>
            <person name="Podio M."/>
            <person name="Orjuela J."/>
            <person name="Siena L.A."/>
            <person name="Pessino S.C."/>
            <person name="Combes M.C."/>
            <person name="Mariac C."/>
            <person name="Albertini E."/>
            <person name="Pupilli F."/>
            <person name="Ortiz J.P.A."/>
            <person name="Leblanc O."/>
        </authorList>
    </citation>
    <scope>NUCLEOTIDE SEQUENCE [LARGE SCALE GENOMIC DNA]</scope>
    <source>
        <strain evidence="4">R1</strain>
        <tissue evidence="4">Leaf</tissue>
    </source>
</reference>
<keyword evidence="1" id="KW-0479">Metal-binding</keyword>
<dbReference type="AlphaFoldDB" id="A0AAQ3TWK7"/>
<dbReference type="PROSITE" id="PS50158">
    <property type="entry name" value="ZF_CCHC"/>
    <property type="match status" value="1"/>
</dbReference>
<dbReference type="GO" id="GO:0008270">
    <property type="term" value="F:zinc ion binding"/>
    <property type="evidence" value="ECO:0007669"/>
    <property type="project" value="UniProtKB-KW"/>
</dbReference>
<dbReference type="InterPro" id="IPR005162">
    <property type="entry name" value="Retrotrans_gag_dom"/>
</dbReference>
<keyword evidence="5" id="KW-1185">Reference proteome</keyword>
<evidence type="ECO:0000259" key="3">
    <source>
        <dbReference type="PROSITE" id="PS50158"/>
    </source>
</evidence>
<proteinExistence type="predicted"/>
<dbReference type="Gene3D" id="2.40.70.10">
    <property type="entry name" value="Acid Proteases"/>
    <property type="match status" value="1"/>
</dbReference>
<keyword evidence="1" id="KW-0862">Zinc</keyword>
<dbReference type="GO" id="GO:0003676">
    <property type="term" value="F:nucleic acid binding"/>
    <property type="evidence" value="ECO:0007669"/>
    <property type="project" value="InterPro"/>
</dbReference>
<keyword evidence="1" id="KW-0863">Zinc-finger</keyword>
<organism evidence="4 5">
    <name type="scientific">Paspalum notatum var. saurae</name>
    <dbReference type="NCBI Taxonomy" id="547442"/>
    <lineage>
        <taxon>Eukaryota</taxon>
        <taxon>Viridiplantae</taxon>
        <taxon>Streptophyta</taxon>
        <taxon>Embryophyta</taxon>
        <taxon>Tracheophyta</taxon>
        <taxon>Spermatophyta</taxon>
        <taxon>Magnoliopsida</taxon>
        <taxon>Liliopsida</taxon>
        <taxon>Poales</taxon>
        <taxon>Poaceae</taxon>
        <taxon>PACMAD clade</taxon>
        <taxon>Panicoideae</taxon>
        <taxon>Andropogonodae</taxon>
        <taxon>Paspaleae</taxon>
        <taxon>Paspalinae</taxon>
        <taxon>Paspalum</taxon>
    </lineage>
</organism>
<feature type="domain" description="CCHC-type" evidence="3">
    <location>
        <begin position="257"/>
        <end position="272"/>
    </location>
</feature>
<feature type="region of interest" description="Disordered" evidence="2">
    <location>
        <begin position="401"/>
        <end position="452"/>
    </location>
</feature>
<dbReference type="EMBL" id="CP144750">
    <property type="protein sequence ID" value="WVZ80873.1"/>
    <property type="molecule type" value="Genomic_DNA"/>
</dbReference>